<dbReference type="PROSITE" id="PS51257">
    <property type="entry name" value="PROKAR_LIPOPROTEIN"/>
    <property type="match status" value="1"/>
</dbReference>
<gene>
    <name evidence="1" type="ORF">KCQ71_13450</name>
</gene>
<dbReference type="RefSeq" id="WP_223406705.1">
    <property type="nucleotide sequence ID" value="NZ_JAGSHT010000013.1"/>
</dbReference>
<comment type="caution">
    <text evidence="1">The sequence shown here is derived from an EMBL/GenBank/DDBJ whole genome shotgun (WGS) entry which is preliminary data.</text>
</comment>
<evidence type="ECO:0000313" key="2">
    <source>
        <dbReference type="Proteomes" id="UP000826651"/>
    </source>
</evidence>
<dbReference type="PANTHER" id="PTHR43649">
    <property type="entry name" value="ARABINOSE-BINDING PROTEIN-RELATED"/>
    <property type="match status" value="1"/>
</dbReference>
<dbReference type="Proteomes" id="UP000826651">
    <property type="component" value="Unassembled WGS sequence"/>
</dbReference>
<dbReference type="Gene3D" id="3.40.190.10">
    <property type="entry name" value="Periplasmic binding protein-like II"/>
    <property type="match status" value="2"/>
</dbReference>
<protein>
    <submittedName>
        <fullName evidence="1">Carbohydrate ABC transporter substrate-binding protein</fullName>
    </submittedName>
</protein>
<reference evidence="1 2" key="1">
    <citation type="submission" date="2021-04" db="EMBL/GenBank/DDBJ databases">
        <title>Ruania sp. nov., isolated from sandy soil of mangrove forest.</title>
        <authorList>
            <person name="Ge X."/>
            <person name="Huang R."/>
            <person name="Liu W."/>
        </authorList>
    </citation>
    <scope>NUCLEOTIDE SEQUENCE [LARGE SCALE GENOMIC DNA]</scope>
    <source>
        <strain evidence="1 2">N2-46</strain>
    </source>
</reference>
<name>A0ABS7SAE3_9MICO</name>
<sequence length="451" mass="47228">MRNIGFSARRERGRGRGVAGIVGAGLVLALAACGQADDGGTDAGDPDASAAGEDVTIRFAWWGNEDRAAITNEAVEVFEAANPDITVETEYVDFNAYFDRLATTVAAGDAPDVITMGGAYPREYGDRGVLLDLAEVAEYLDTSTLDAGALSNGFFSDTQYGVPTGANTYGVVVNPAIFEAAGVDLPDQDSWTWDDFADIAAEISANAPDGTYGAADPTSAEVLDLYLNHQSGHGLYLEDGSLNATPELVADWFTYSSGLMESGATPPATITSELTTQTSPEQSLLGQGLAAMSFGWSNNLGPFREASGQDLILIRVPGDTGPNGSAMWQQASQLYTINAETEHPEAAAQLVDFLVNSTDAADLIGTDRGVPSNETIRAHLSEQGLEPTTQVEFDFLSQVSEFIDGDFVIGPTGSTESAGILTRLNQEVLFGQTSPADAGAAFVTEVTAAIS</sequence>
<organism evidence="1 2">
    <name type="scientific">Occultella gossypii</name>
    <dbReference type="NCBI Taxonomy" id="2800820"/>
    <lineage>
        <taxon>Bacteria</taxon>
        <taxon>Bacillati</taxon>
        <taxon>Actinomycetota</taxon>
        <taxon>Actinomycetes</taxon>
        <taxon>Micrococcales</taxon>
        <taxon>Ruaniaceae</taxon>
        <taxon>Occultella</taxon>
    </lineage>
</organism>
<dbReference type="InterPro" id="IPR050490">
    <property type="entry name" value="Bact_solute-bd_prot1"/>
</dbReference>
<dbReference type="Pfam" id="PF01547">
    <property type="entry name" value="SBP_bac_1"/>
    <property type="match status" value="1"/>
</dbReference>
<evidence type="ECO:0000313" key="1">
    <source>
        <dbReference type="EMBL" id="MBZ2197165.1"/>
    </source>
</evidence>
<dbReference type="PANTHER" id="PTHR43649:SF11">
    <property type="entry name" value="ABC TRANSPORTER SUBSTRATE-BINDING PROTEIN YESO-RELATED"/>
    <property type="match status" value="1"/>
</dbReference>
<accession>A0ABS7SAE3</accession>
<keyword evidence="2" id="KW-1185">Reference proteome</keyword>
<dbReference type="SUPFAM" id="SSF53850">
    <property type="entry name" value="Periplasmic binding protein-like II"/>
    <property type="match status" value="1"/>
</dbReference>
<dbReference type="InterPro" id="IPR006059">
    <property type="entry name" value="SBP"/>
</dbReference>
<proteinExistence type="predicted"/>
<dbReference type="EMBL" id="JAGSHT010000013">
    <property type="protein sequence ID" value="MBZ2197165.1"/>
    <property type="molecule type" value="Genomic_DNA"/>
</dbReference>